<comment type="subcellular location">
    <subcellularLocation>
        <location evidence="1">Cell membrane</location>
        <topology evidence="1">Multi-pass membrane protein</topology>
    </subcellularLocation>
</comment>
<evidence type="ECO:0000256" key="1">
    <source>
        <dbReference type="ARBA" id="ARBA00004651"/>
    </source>
</evidence>
<reference evidence="11 12" key="1">
    <citation type="journal article" date="2013" name="Genome Announc.">
        <title>Genome Sequence of Staphylococcus massiliensis Strain S46, Isolated from the Surface of Healthy Human Skin.</title>
        <authorList>
            <person name="Srivastav R."/>
            <person name="Singh A."/>
            <person name="Jangir P.K."/>
            <person name="Kumari C."/>
            <person name="Muduli S."/>
            <person name="Sharma R."/>
        </authorList>
    </citation>
    <scope>NUCLEOTIDE SEQUENCE [LARGE SCALE GENOMIC DNA]</scope>
    <source>
        <strain evidence="11 12">S46</strain>
    </source>
</reference>
<name>K9B5A1_9STAP</name>
<feature type="domain" description="Polysaccharide chain length determinant N-terminal" evidence="10">
    <location>
        <begin position="3"/>
        <end position="92"/>
    </location>
</feature>
<dbReference type="Proteomes" id="UP000009885">
    <property type="component" value="Unassembled WGS sequence"/>
</dbReference>
<evidence type="ECO:0000259" key="10">
    <source>
        <dbReference type="Pfam" id="PF02706"/>
    </source>
</evidence>
<dbReference type="PANTHER" id="PTHR32309:SF13">
    <property type="entry name" value="FERRIC ENTEROBACTIN TRANSPORT PROTEIN FEPE"/>
    <property type="match status" value="1"/>
</dbReference>
<dbReference type="PANTHER" id="PTHR32309">
    <property type="entry name" value="TYROSINE-PROTEIN KINASE"/>
    <property type="match status" value="1"/>
</dbReference>
<dbReference type="EMBL" id="AMSQ01000003">
    <property type="protein sequence ID" value="EKU49997.1"/>
    <property type="molecule type" value="Genomic_DNA"/>
</dbReference>
<evidence type="ECO:0000256" key="3">
    <source>
        <dbReference type="ARBA" id="ARBA00022475"/>
    </source>
</evidence>
<comment type="similarity">
    <text evidence="2">Belongs to the CpsC/CapA family.</text>
</comment>
<keyword evidence="6 9" id="KW-1133">Transmembrane helix</keyword>
<organism evidence="11 12">
    <name type="scientific">Staphylococcus massiliensis S46</name>
    <dbReference type="NCBI Taxonomy" id="1229783"/>
    <lineage>
        <taxon>Bacteria</taxon>
        <taxon>Bacillati</taxon>
        <taxon>Bacillota</taxon>
        <taxon>Bacilli</taxon>
        <taxon>Bacillales</taxon>
        <taxon>Staphylococcaceae</taxon>
        <taxon>Staphylococcus</taxon>
    </lineage>
</organism>
<keyword evidence="8" id="KW-0270">Exopolysaccharide synthesis</keyword>
<feature type="transmembrane region" description="Helical" evidence="9">
    <location>
        <begin position="168"/>
        <end position="189"/>
    </location>
</feature>
<feature type="transmembrane region" description="Helical" evidence="9">
    <location>
        <begin position="20"/>
        <end position="40"/>
    </location>
</feature>
<dbReference type="Pfam" id="PF02706">
    <property type="entry name" value="Wzz"/>
    <property type="match status" value="1"/>
</dbReference>
<evidence type="ECO:0000313" key="11">
    <source>
        <dbReference type="EMBL" id="EKU49997.1"/>
    </source>
</evidence>
<evidence type="ECO:0000256" key="7">
    <source>
        <dbReference type="ARBA" id="ARBA00023136"/>
    </source>
</evidence>
<evidence type="ECO:0000313" key="12">
    <source>
        <dbReference type="Proteomes" id="UP000009885"/>
    </source>
</evidence>
<keyword evidence="5" id="KW-0972">Capsule biogenesis/degradation</keyword>
<evidence type="ECO:0000256" key="6">
    <source>
        <dbReference type="ARBA" id="ARBA00022989"/>
    </source>
</evidence>
<comment type="caution">
    <text evidence="11">The sequence shown here is derived from an EMBL/GenBank/DDBJ whole genome shotgun (WGS) entry which is preliminary data.</text>
</comment>
<proteinExistence type="inferred from homology"/>
<sequence>MENTIDLTKLFALLKKNLKLLIIIPLVTLLLGLLLTVFVMKPKYEASTQILVAQNETSEEFKFQEVQSNLQLVNTYSEIIKSPRILQEVSKKHKSYDQEEIASMLNVSNSAESQVLNITVKSGDRKDSEQLANTIAKVFTKEVPNIMNVNNVTVLSKADEADKVSPRIMVNTAISLIIGLIIASIYILLNALFDKRLKSEEEIESYLDIPVLGVIQKFK</sequence>
<keyword evidence="7 9" id="KW-0472">Membrane</keyword>
<dbReference type="InterPro" id="IPR003856">
    <property type="entry name" value="LPS_length_determ_N"/>
</dbReference>
<evidence type="ECO:0000256" key="2">
    <source>
        <dbReference type="ARBA" id="ARBA00006683"/>
    </source>
</evidence>
<dbReference type="GO" id="GO:0005886">
    <property type="term" value="C:plasma membrane"/>
    <property type="evidence" value="ECO:0007669"/>
    <property type="project" value="UniProtKB-SubCell"/>
</dbReference>
<gene>
    <name evidence="11" type="ORF">C273_01973</name>
</gene>
<dbReference type="RefSeq" id="WP_009382161.1">
    <property type="nucleotide sequence ID" value="NZ_AMSQ01000003.1"/>
</dbReference>
<dbReference type="STRING" id="1229783.C273_01973"/>
<dbReference type="GO" id="GO:0004713">
    <property type="term" value="F:protein tyrosine kinase activity"/>
    <property type="evidence" value="ECO:0007669"/>
    <property type="project" value="TreeGrafter"/>
</dbReference>
<accession>K9B5A1</accession>
<protein>
    <submittedName>
        <fullName evidence="11">Capsular polysaccharide synthesis enzyme CapA</fullName>
    </submittedName>
</protein>
<keyword evidence="12" id="KW-1185">Reference proteome</keyword>
<evidence type="ECO:0000256" key="4">
    <source>
        <dbReference type="ARBA" id="ARBA00022692"/>
    </source>
</evidence>
<dbReference type="OrthoDB" id="2360475at2"/>
<dbReference type="AlphaFoldDB" id="K9B5A1"/>
<dbReference type="eggNOG" id="COG3944">
    <property type="taxonomic scope" value="Bacteria"/>
</dbReference>
<keyword evidence="4 9" id="KW-0812">Transmembrane</keyword>
<dbReference type="GO" id="GO:0000271">
    <property type="term" value="P:polysaccharide biosynthetic process"/>
    <property type="evidence" value="ECO:0007669"/>
    <property type="project" value="UniProtKB-KW"/>
</dbReference>
<evidence type="ECO:0000256" key="5">
    <source>
        <dbReference type="ARBA" id="ARBA00022903"/>
    </source>
</evidence>
<dbReference type="InterPro" id="IPR050445">
    <property type="entry name" value="Bact_polysacc_biosynth/exp"/>
</dbReference>
<keyword evidence="3" id="KW-1003">Cell membrane</keyword>
<dbReference type="PATRIC" id="fig|1229783.3.peg.398"/>
<evidence type="ECO:0000256" key="8">
    <source>
        <dbReference type="ARBA" id="ARBA00023169"/>
    </source>
</evidence>
<evidence type="ECO:0000256" key="9">
    <source>
        <dbReference type="SAM" id="Phobius"/>
    </source>
</evidence>